<dbReference type="SUPFAM" id="SSF48208">
    <property type="entry name" value="Six-hairpin glycosidases"/>
    <property type="match status" value="1"/>
</dbReference>
<dbReference type="SUPFAM" id="SSF49785">
    <property type="entry name" value="Galactose-binding domain-like"/>
    <property type="match status" value="1"/>
</dbReference>
<sequence length="813" mass="91782">MKLIKNKIPSLSISLLSLILLVNCKTEVEDKRKQLPQPISLEQDYPIQPVLFTAVKFEDKFWSKRLQTSKDVTIPFTLDQSEKSGRIKNFRIAAGHESGGFCSEYPFDDSDVFKILEGAAYVLMVEADPKLEARVDSLIALIGEAQEDDGYLYTNRTILKDKPHVWAGTKRWELTHDLSHELYNLGHLIEAGVAHYYATGKRGLIDIAIKAADRVCEDFGPDKIVSFPGHQIIELALAKLYRATGDEKYLTTSEFLLESRNNGSEYSQSHIPVTQQREAVGHAVRGVYMYAGMADIAALRNNQEYIDAINSIWEDVVTKKMYITGGIGSTGHGEAFGAPYELPNMSAYCETCASIGNVYWNHRLFMLHGDAKYYDVLERSLYNGLLSGVGMSGDLFFYPNPLESHGQHERSPWFGCACCPSNVARFVPSVPSYFYAQKDDELFINLFASGTAEINIQNNPVQIRQETEYPWEGKILVDVSPEKSEEFKIKLRIPGWSNNTVTPGDLYTFVDQAEEKVTLKVNGKDMDIQMEKGFAVIQRKWKKGDKIELNLPMPVRRIKSHENVVSNKDKIAIQRGPLVYAAEWTDQEDKKVLNLVLNEGQHLEAKANPTLLGGVYTIHGNVKGMTINEDQNLVANDKSLTLIPYYAWAHRGPGEMMVWIPTKEENAKPTKSPTIASKSKVSGSHITKAIQAINDQMEPENSNDKSIIFYHWWPKKNTVEWLQYDFEKSASVSEASVYWFDDGPFGGTRIPAGWRILYKDGNDWKPVKASTKYEIDTDRFCSVSFDPVETTALRLEVSLPKDHASGVMEWKVK</sequence>
<dbReference type="InterPro" id="IPR008928">
    <property type="entry name" value="6-hairpin_glycosidase_sf"/>
</dbReference>
<evidence type="ECO:0000259" key="3">
    <source>
        <dbReference type="Pfam" id="PF20737"/>
    </source>
</evidence>
<accession>A0A1W2H9V0</accession>
<dbReference type="InterPro" id="IPR049174">
    <property type="entry name" value="Beta-AFase-like"/>
</dbReference>
<feature type="domain" description="Non-reducing end beta-L-arabinofuranosidase-like GH127 C-terminal" evidence="3">
    <location>
        <begin position="555"/>
        <end position="661"/>
    </location>
</feature>
<evidence type="ECO:0000313" key="4">
    <source>
        <dbReference type="EMBL" id="SMD45564.1"/>
    </source>
</evidence>
<evidence type="ECO:0008006" key="6">
    <source>
        <dbReference type="Google" id="ProtNLM"/>
    </source>
</evidence>
<dbReference type="InterPro" id="IPR012878">
    <property type="entry name" value="Beta-AFase-like_GH127_cat"/>
</dbReference>
<dbReference type="OrthoDB" id="9757939at2"/>
<dbReference type="GO" id="GO:0005975">
    <property type="term" value="P:carbohydrate metabolic process"/>
    <property type="evidence" value="ECO:0007669"/>
    <property type="project" value="InterPro"/>
</dbReference>
<dbReference type="Pfam" id="PF20736">
    <property type="entry name" value="Glyco_hydro127M"/>
    <property type="match status" value="1"/>
</dbReference>
<feature type="domain" description="Non-reducing end beta-L-arabinofuranosidase-like GH127 middle" evidence="2">
    <location>
        <begin position="442"/>
        <end position="553"/>
    </location>
</feature>
<dbReference type="InterPro" id="IPR049046">
    <property type="entry name" value="Beta-AFase-like_GH127_middle"/>
</dbReference>
<dbReference type="STRING" id="758820.SAMN00777080_4221"/>
<dbReference type="EMBL" id="LT838813">
    <property type="protein sequence ID" value="SMD45564.1"/>
    <property type="molecule type" value="Genomic_DNA"/>
</dbReference>
<protein>
    <recommendedName>
        <fullName evidence="6">F5/8 type C domain-containing protein</fullName>
    </recommendedName>
</protein>
<dbReference type="Gene3D" id="1.50.10.20">
    <property type="match status" value="1"/>
</dbReference>
<dbReference type="Pfam" id="PF20737">
    <property type="entry name" value="Glyco_hydro127C"/>
    <property type="match status" value="1"/>
</dbReference>
<feature type="domain" description="Non-reducing end beta-L-arabinofuranosidase-like GH127 catalytic" evidence="1">
    <location>
        <begin position="54"/>
        <end position="431"/>
    </location>
</feature>
<proteinExistence type="predicted"/>
<evidence type="ECO:0000259" key="2">
    <source>
        <dbReference type="Pfam" id="PF20736"/>
    </source>
</evidence>
<dbReference type="Gene3D" id="2.60.120.260">
    <property type="entry name" value="Galactose-binding domain-like"/>
    <property type="match status" value="1"/>
</dbReference>
<dbReference type="AlphaFoldDB" id="A0A1W2H9V0"/>
<keyword evidence="5" id="KW-1185">Reference proteome</keyword>
<reference evidence="5" key="1">
    <citation type="submission" date="2017-04" db="EMBL/GenBank/DDBJ databases">
        <authorList>
            <person name="Varghese N."/>
            <person name="Submissions S."/>
        </authorList>
    </citation>
    <scope>NUCLEOTIDE SEQUENCE [LARGE SCALE GENOMIC DNA]</scope>
    <source>
        <strain evidence="5">DSM 16537</strain>
    </source>
</reference>
<evidence type="ECO:0000259" key="1">
    <source>
        <dbReference type="Pfam" id="PF07944"/>
    </source>
</evidence>
<dbReference type="RefSeq" id="WP_084122431.1">
    <property type="nucleotide sequence ID" value="NZ_LT838813.1"/>
</dbReference>
<dbReference type="Pfam" id="PF07944">
    <property type="entry name" value="Beta-AFase-like_GH127_cat"/>
    <property type="match status" value="1"/>
</dbReference>
<gene>
    <name evidence="4" type="ORF">SAMN00777080_4221</name>
</gene>
<dbReference type="PANTHER" id="PTHR43465:SF2">
    <property type="entry name" value="DUF1680 DOMAIN PROTEIN (AFU_ORTHOLOGUE AFUA_1G08910)"/>
    <property type="match status" value="1"/>
</dbReference>
<dbReference type="InterPro" id="IPR049049">
    <property type="entry name" value="Beta-AFase-like_GH127_C"/>
</dbReference>
<dbReference type="PANTHER" id="PTHR43465">
    <property type="entry name" value="DUF1680 DOMAIN PROTEIN (AFU_ORTHOLOGUE AFUA_1G08910)"/>
    <property type="match status" value="1"/>
</dbReference>
<evidence type="ECO:0000313" key="5">
    <source>
        <dbReference type="Proteomes" id="UP000192333"/>
    </source>
</evidence>
<name>A0A1W2H9V0_9BACT</name>
<dbReference type="Proteomes" id="UP000192333">
    <property type="component" value="Chromosome I"/>
</dbReference>
<organism evidence="4 5">
    <name type="scientific">Aquiflexum balticum DSM 16537</name>
    <dbReference type="NCBI Taxonomy" id="758820"/>
    <lineage>
        <taxon>Bacteria</taxon>
        <taxon>Pseudomonadati</taxon>
        <taxon>Bacteroidota</taxon>
        <taxon>Cytophagia</taxon>
        <taxon>Cytophagales</taxon>
        <taxon>Cyclobacteriaceae</taxon>
        <taxon>Aquiflexum</taxon>
    </lineage>
</organism>
<dbReference type="InterPro" id="IPR008979">
    <property type="entry name" value="Galactose-bd-like_sf"/>
</dbReference>